<dbReference type="InterPro" id="IPR036542">
    <property type="entry name" value="PTS_IIA_lac/cel_sf"/>
</dbReference>
<dbReference type="Pfam" id="PF02255">
    <property type="entry name" value="PTS_IIA"/>
    <property type="match status" value="1"/>
</dbReference>
<dbReference type="Gene3D" id="1.20.58.80">
    <property type="entry name" value="Phosphotransferase system, lactose/cellobiose-type IIA subunit"/>
    <property type="match status" value="1"/>
</dbReference>
<proteinExistence type="predicted"/>
<dbReference type="PROSITE" id="PS51095">
    <property type="entry name" value="PTS_EIIA_TYPE_3"/>
    <property type="match status" value="1"/>
</dbReference>
<evidence type="ECO:0000256" key="2">
    <source>
        <dbReference type="ARBA" id="ARBA00011233"/>
    </source>
</evidence>
<evidence type="ECO:0000256" key="1">
    <source>
        <dbReference type="ARBA" id="ARBA00004496"/>
    </source>
</evidence>
<evidence type="ECO:0000256" key="8">
    <source>
        <dbReference type="ARBA" id="ARBA00022679"/>
    </source>
</evidence>
<dbReference type="NCBIfam" id="TIGR00823">
    <property type="entry name" value="EIIA-LAC"/>
    <property type="match status" value="1"/>
</dbReference>
<evidence type="ECO:0000256" key="11">
    <source>
        <dbReference type="ARBA" id="ARBA00022842"/>
    </source>
</evidence>
<dbReference type="Proteomes" id="UP000004290">
    <property type="component" value="Unassembled WGS sequence"/>
</dbReference>
<feature type="active site" description="Tele-phosphohistidine intermediate" evidence="15">
    <location>
        <position position="85"/>
    </location>
</feature>
<sequence length="114" mass="12945">MIKENFIMNREEVTLLGFEIVAYAGDARTKLLEALKAAERGEFDRADGLVKEAEDCIIEAHKAQTNLLTKEASGEDIAYSVTMMHGQDHLMTTLLLKDLMQHLIELYKRGVKYE</sequence>
<dbReference type="GO" id="GO:0046872">
    <property type="term" value="F:metal ion binding"/>
    <property type="evidence" value="ECO:0007669"/>
    <property type="project" value="UniProtKB-KW"/>
</dbReference>
<evidence type="ECO:0000256" key="7">
    <source>
        <dbReference type="ARBA" id="ARBA00022597"/>
    </source>
</evidence>
<evidence type="ECO:0000256" key="3">
    <source>
        <dbReference type="ARBA" id="ARBA00014322"/>
    </source>
</evidence>
<keyword evidence="5" id="KW-0963">Cytoplasm</keyword>
<comment type="caution">
    <text evidence="18">The sequence shown here is derived from an EMBL/GenBank/DDBJ whole genome shotgun (WGS) entry which is preliminary data.</text>
</comment>
<dbReference type="GO" id="GO:0005737">
    <property type="term" value="C:cytoplasm"/>
    <property type="evidence" value="ECO:0007669"/>
    <property type="project" value="UniProtKB-SubCell"/>
</dbReference>
<evidence type="ECO:0000256" key="15">
    <source>
        <dbReference type="PIRSR" id="PIRSR000699-1"/>
    </source>
</evidence>
<name>E0PDH9_STREI</name>
<evidence type="ECO:0000313" key="18">
    <source>
        <dbReference type="EMBL" id="EFM27339.1"/>
    </source>
</evidence>
<keyword evidence="9" id="KW-0598">Phosphotransferase system</keyword>
<evidence type="ECO:0000256" key="10">
    <source>
        <dbReference type="ARBA" id="ARBA00022723"/>
    </source>
</evidence>
<reference evidence="18 19" key="1">
    <citation type="submission" date="2010-07" db="EMBL/GenBank/DDBJ databases">
        <authorList>
            <person name="Muzny D."/>
            <person name="Qin X."/>
            <person name="Deng J."/>
            <person name="Jiang H."/>
            <person name="Liu Y."/>
            <person name="Qu J."/>
            <person name="Song X.-Z."/>
            <person name="Zhang L."/>
            <person name="Thornton R."/>
            <person name="Coyle M."/>
            <person name="Francisco L."/>
            <person name="Jackson L."/>
            <person name="Javaid M."/>
            <person name="Korchina V."/>
            <person name="Kovar C."/>
            <person name="Mata R."/>
            <person name="Mathew T."/>
            <person name="Ngo R."/>
            <person name="Nguyen L."/>
            <person name="Nguyen N."/>
            <person name="Okwuonu G."/>
            <person name="Ongeri F."/>
            <person name="Pham C."/>
            <person name="Simmons D."/>
            <person name="Wilczek-Boney K."/>
            <person name="Hale W."/>
            <person name="Jakkamsetti A."/>
            <person name="Pham P."/>
            <person name="Ruth R."/>
            <person name="San Lucas F."/>
            <person name="Warren J."/>
            <person name="Zhang J."/>
            <person name="Zhao Z."/>
            <person name="Zhou C."/>
            <person name="Zhu D."/>
            <person name="Lee S."/>
            <person name="Bess C."/>
            <person name="Blankenburg K."/>
            <person name="Forbes L."/>
            <person name="Fu Q."/>
            <person name="Gubbala S."/>
            <person name="Hirani K."/>
            <person name="Jayaseelan J.C."/>
            <person name="Lara F."/>
            <person name="Munidasa M."/>
            <person name="Palculict T."/>
            <person name="Patil S."/>
            <person name="Pu L.-L."/>
            <person name="Saada N."/>
            <person name="Tang L."/>
            <person name="Weissenberger G."/>
            <person name="Zhu Y."/>
            <person name="Hemphill L."/>
            <person name="Shang Y."/>
            <person name="Youmans B."/>
            <person name="Ayvaz T."/>
            <person name="Ross M."/>
            <person name="Santibanez J."/>
            <person name="Aqrawi P."/>
            <person name="Gross S."/>
            <person name="Joshi V."/>
            <person name="Fowler G."/>
            <person name="Nazareth L."/>
            <person name="Reid J."/>
            <person name="Worley K."/>
            <person name="Petrosino J."/>
            <person name="Highlander S."/>
            <person name="Gibbs R."/>
        </authorList>
    </citation>
    <scope>NUCLEOTIDE SEQUENCE [LARGE SCALE GENOMIC DNA]</scope>
    <source>
        <strain evidence="18 19">ATCC 700338</strain>
    </source>
</reference>
<evidence type="ECO:0000256" key="13">
    <source>
        <dbReference type="ARBA" id="ARBA00031467"/>
    </source>
</evidence>
<feature type="modified residue" description="Phosphohistidine; by HPr" evidence="17">
    <location>
        <position position="85"/>
    </location>
</feature>
<dbReference type="SUPFAM" id="SSF46973">
    <property type="entry name" value="Enzyme IIa from lactose specific PTS, IIa-lac"/>
    <property type="match status" value="1"/>
</dbReference>
<evidence type="ECO:0000256" key="6">
    <source>
        <dbReference type="ARBA" id="ARBA00022553"/>
    </source>
</evidence>
<dbReference type="CDD" id="cd00215">
    <property type="entry name" value="PTS_IIA_lac"/>
    <property type="match status" value="1"/>
</dbReference>
<keyword evidence="8 18" id="KW-0808">Transferase</keyword>
<keyword evidence="6" id="KW-0597">Phosphoprotein</keyword>
<dbReference type="HOGENOM" id="CLU_152490_1_0_9"/>
<dbReference type="InterPro" id="IPR003188">
    <property type="entry name" value="PTS_IIA_lac/cel"/>
</dbReference>
<evidence type="ECO:0000313" key="19">
    <source>
        <dbReference type="Proteomes" id="UP000004290"/>
    </source>
</evidence>
<keyword evidence="7" id="KW-0762">Sugar transport</keyword>
<dbReference type="PANTHER" id="PTHR34382:SF9">
    <property type="entry name" value="PHOSPHOTRANSFERASE SYSTEM SUGAR-SPECIFIC EII COMPONENT"/>
    <property type="match status" value="1"/>
</dbReference>
<dbReference type="GO" id="GO:0009401">
    <property type="term" value="P:phosphoenolpyruvate-dependent sugar phosphotransferase system"/>
    <property type="evidence" value="ECO:0007669"/>
    <property type="project" value="UniProtKB-KW"/>
</dbReference>
<comment type="cofactor">
    <cofactor evidence="16">
        <name>Mg(2+)</name>
        <dbReference type="ChEBI" id="CHEBI:18420"/>
    </cofactor>
    <text evidence="16">Binds 1 Mg(2+) ion per trimer.</text>
</comment>
<accession>E0PDH9</accession>
<evidence type="ECO:0000256" key="5">
    <source>
        <dbReference type="ARBA" id="ARBA00022490"/>
    </source>
</evidence>
<dbReference type="GO" id="GO:0016740">
    <property type="term" value="F:transferase activity"/>
    <property type="evidence" value="ECO:0007669"/>
    <property type="project" value="UniProtKB-KW"/>
</dbReference>
<evidence type="ECO:0000256" key="4">
    <source>
        <dbReference type="ARBA" id="ARBA00022448"/>
    </source>
</evidence>
<keyword evidence="11 16" id="KW-0460">Magnesium</keyword>
<evidence type="ECO:0000256" key="9">
    <source>
        <dbReference type="ARBA" id="ARBA00022683"/>
    </source>
</evidence>
<keyword evidence="19" id="KW-1185">Reference proteome</keyword>
<evidence type="ECO:0000256" key="14">
    <source>
        <dbReference type="ARBA" id="ARBA00032708"/>
    </source>
</evidence>
<keyword evidence="4" id="KW-0813">Transport</keyword>
<keyword evidence="10 16" id="KW-0479">Metal-binding</keyword>
<feature type="binding site" evidence="16">
    <location>
        <position position="88"/>
    </location>
    <ligand>
        <name>Mg(2+)</name>
        <dbReference type="ChEBI" id="CHEBI:18420"/>
        <note>ligand shared between all trimeric partners</note>
    </ligand>
</feature>
<dbReference type="EMBL" id="AEEL01000014">
    <property type="protein sequence ID" value="EFM27339.1"/>
    <property type="molecule type" value="Genomic_DNA"/>
</dbReference>
<gene>
    <name evidence="18" type="primary">lacF</name>
    <name evidence="18" type="ORF">HMPREF9319_0902</name>
</gene>
<organism evidence="18 19">
    <name type="scientific">Streptococcus equinus ATCC 700338</name>
    <dbReference type="NCBI Taxonomy" id="864569"/>
    <lineage>
        <taxon>Bacteria</taxon>
        <taxon>Bacillati</taxon>
        <taxon>Bacillota</taxon>
        <taxon>Bacilli</taxon>
        <taxon>Lactobacillales</taxon>
        <taxon>Streptococcaceae</taxon>
        <taxon>Streptococcus</taxon>
    </lineage>
</organism>
<dbReference type="PIRSF" id="PIRSF000699">
    <property type="entry name" value="PTS_IILac_III"/>
    <property type="match status" value="1"/>
</dbReference>
<dbReference type="PANTHER" id="PTHR34382">
    <property type="entry name" value="PTS SYSTEM N,N'-DIACETYLCHITOBIOSE-SPECIFIC EIIA COMPONENT"/>
    <property type="match status" value="1"/>
</dbReference>
<protein>
    <recommendedName>
        <fullName evidence="3">PTS system lactose-specific EIIA component</fullName>
    </recommendedName>
    <alternativeName>
        <fullName evidence="12">EIIA-Lac</fullName>
    </alternativeName>
    <alternativeName>
        <fullName evidence="14">EIII-Lac</fullName>
    </alternativeName>
    <alternativeName>
        <fullName evidence="13">Lactose-specific phosphotransferase enzyme IIA component</fullName>
    </alternativeName>
</protein>
<evidence type="ECO:0000256" key="17">
    <source>
        <dbReference type="PROSITE-ProRule" id="PRU00418"/>
    </source>
</evidence>
<evidence type="ECO:0000256" key="12">
    <source>
        <dbReference type="ARBA" id="ARBA00030293"/>
    </source>
</evidence>
<evidence type="ECO:0000256" key="16">
    <source>
        <dbReference type="PIRSR" id="PIRSR000699-2"/>
    </source>
</evidence>
<dbReference type="AlphaFoldDB" id="E0PDH9"/>
<comment type="subcellular location">
    <subcellularLocation>
        <location evidence="1">Cytoplasm</location>
    </subcellularLocation>
</comment>
<comment type="subunit">
    <text evidence="2">Homotrimer.</text>
</comment>